<organism evidence="1 2">
    <name type="scientific">Acropora cervicornis</name>
    <name type="common">Staghorn coral</name>
    <dbReference type="NCBI Taxonomy" id="6130"/>
    <lineage>
        <taxon>Eukaryota</taxon>
        <taxon>Metazoa</taxon>
        <taxon>Cnidaria</taxon>
        <taxon>Anthozoa</taxon>
        <taxon>Hexacorallia</taxon>
        <taxon>Scleractinia</taxon>
        <taxon>Astrocoeniina</taxon>
        <taxon>Acroporidae</taxon>
        <taxon>Acropora</taxon>
    </lineage>
</organism>
<gene>
    <name evidence="1" type="ORF">P5673_019774</name>
</gene>
<evidence type="ECO:0000313" key="1">
    <source>
        <dbReference type="EMBL" id="KAK2557809.1"/>
    </source>
</evidence>
<protein>
    <submittedName>
        <fullName evidence="1">Uncharacterized protein</fullName>
    </submittedName>
</protein>
<dbReference type="EMBL" id="JARQWQ010000047">
    <property type="protein sequence ID" value="KAK2557809.1"/>
    <property type="molecule type" value="Genomic_DNA"/>
</dbReference>
<keyword evidence="2" id="KW-1185">Reference proteome</keyword>
<name>A0AAD9V1F9_ACRCE</name>
<accession>A0AAD9V1F9</accession>
<dbReference type="Gene3D" id="3.40.50.300">
    <property type="entry name" value="P-loop containing nucleotide triphosphate hydrolases"/>
    <property type="match status" value="1"/>
</dbReference>
<dbReference type="SUPFAM" id="SSF52540">
    <property type="entry name" value="P-loop containing nucleoside triphosphate hydrolases"/>
    <property type="match status" value="1"/>
</dbReference>
<reference evidence="1" key="2">
    <citation type="journal article" date="2023" name="Science">
        <title>Genomic signatures of disease resistance in endangered staghorn corals.</title>
        <authorList>
            <person name="Vollmer S.V."/>
            <person name="Selwyn J.D."/>
            <person name="Despard B.A."/>
            <person name="Roesel C.L."/>
        </authorList>
    </citation>
    <scope>NUCLEOTIDE SEQUENCE</scope>
    <source>
        <strain evidence="1">K2</strain>
    </source>
</reference>
<evidence type="ECO:0000313" key="2">
    <source>
        <dbReference type="Proteomes" id="UP001249851"/>
    </source>
</evidence>
<dbReference type="AlphaFoldDB" id="A0AAD9V1F9"/>
<proteinExistence type="predicted"/>
<sequence>MDDLVKSSYQYCYRDEFESVVGDSDSVDLAECESEKVVRVWLVDPSFQSNLSWAVRKLQDAKLIIDRYGFQFDGMGVQRGKEPFEEQAMLSDKLTVLVNDIGIAMKKLGYALYGGKVYKKCDKAKYTYSYKCEVEAYVNGLAANELFKARLLKDMKRVIEILANPFCEVIRPLCVDYNLIEVNDGRCWSIKERRFLDDAIKDKDIGHVTPRAFSTYDATKEVEPKYFKEILENSLPEAEISTFCEDFLKLLNHNQKRHKDRVPCLIGAENSGKTSLFQPLLRLIHHSHIATISKQRVFNKAMINRFTELIFIDEASPSTLAIDDWKILTKGGYTACNVKYKTAKSFINRCPMLLTAQQQLEFGPEDQPAMDRRKELCLQESA</sequence>
<comment type="caution">
    <text evidence="1">The sequence shown here is derived from an EMBL/GenBank/DDBJ whole genome shotgun (WGS) entry which is preliminary data.</text>
</comment>
<dbReference type="Proteomes" id="UP001249851">
    <property type="component" value="Unassembled WGS sequence"/>
</dbReference>
<reference evidence="1" key="1">
    <citation type="journal article" date="2023" name="G3 (Bethesda)">
        <title>Whole genome assembly and annotation of the endangered Caribbean coral Acropora cervicornis.</title>
        <authorList>
            <person name="Selwyn J.D."/>
            <person name="Vollmer S.V."/>
        </authorList>
    </citation>
    <scope>NUCLEOTIDE SEQUENCE</scope>
    <source>
        <strain evidence="1">K2</strain>
    </source>
</reference>
<dbReference type="InterPro" id="IPR027417">
    <property type="entry name" value="P-loop_NTPase"/>
</dbReference>